<evidence type="ECO:0000313" key="3">
    <source>
        <dbReference type="Proteomes" id="UP000631312"/>
    </source>
</evidence>
<feature type="compositionally biased region" description="Basic and acidic residues" evidence="1">
    <location>
        <begin position="9"/>
        <end position="28"/>
    </location>
</feature>
<organism evidence="2 3">
    <name type="scientific">Actinoplanes lobatus</name>
    <dbReference type="NCBI Taxonomy" id="113568"/>
    <lineage>
        <taxon>Bacteria</taxon>
        <taxon>Bacillati</taxon>
        <taxon>Actinomycetota</taxon>
        <taxon>Actinomycetes</taxon>
        <taxon>Micromonosporales</taxon>
        <taxon>Micromonosporaceae</taxon>
        <taxon>Actinoplanes</taxon>
    </lineage>
</organism>
<name>A0ABQ4AWW9_9ACTN</name>
<evidence type="ECO:0000313" key="2">
    <source>
        <dbReference type="EMBL" id="GIE45285.1"/>
    </source>
</evidence>
<dbReference type="EMBL" id="BOMP01000158">
    <property type="protein sequence ID" value="GIE45285.1"/>
    <property type="molecule type" value="Genomic_DNA"/>
</dbReference>
<dbReference type="Proteomes" id="UP000631312">
    <property type="component" value="Unassembled WGS sequence"/>
</dbReference>
<keyword evidence="3" id="KW-1185">Reference proteome</keyword>
<accession>A0ABQ4AWW9</accession>
<reference evidence="2 3" key="1">
    <citation type="submission" date="2021-01" db="EMBL/GenBank/DDBJ databases">
        <title>Whole genome shotgun sequence of Actinoplanes lobatus NBRC 12513.</title>
        <authorList>
            <person name="Komaki H."/>
            <person name="Tamura T."/>
        </authorList>
    </citation>
    <scope>NUCLEOTIDE SEQUENCE [LARGE SCALE GENOMIC DNA]</scope>
    <source>
        <strain evidence="2 3">NBRC 12513</strain>
    </source>
</reference>
<protein>
    <submittedName>
        <fullName evidence="2">Uncharacterized protein</fullName>
    </submittedName>
</protein>
<sequence>MEMAAQARSHPEEREGGGHRIQWPDRRGMSALASRSDGNGRDRAYRVETPVGRADNG</sequence>
<comment type="caution">
    <text evidence="2">The sequence shown here is derived from an EMBL/GenBank/DDBJ whole genome shotgun (WGS) entry which is preliminary data.</text>
</comment>
<proteinExistence type="predicted"/>
<evidence type="ECO:0000256" key="1">
    <source>
        <dbReference type="SAM" id="MobiDB-lite"/>
    </source>
</evidence>
<feature type="region of interest" description="Disordered" evidence="1">
    <location>
        <begin position="1"/>
        <end position="57"/>
    </location>
</feature>
<gene>
    <name evidence="2" type="ORF">Alo02nite_81830</name>
</gene>